<feature type="region of interest" description="Disordered" evidence="1">
    <location>
        <begin position="705"/>
        <end position="734"/>
    </location>
</feature>
<dbReference type="Pfam" id="PF11901">
    <property type="entry name" value="DM9"/>
    <property type="match status" value="1"/>
</dbReference>
<dbReference type="PANTHER" id="PTHR31649">
    <property type="entry name" value="AGAP009604-PA"/>
    <property type="match status" value="1"/>
</dbReference>
<reference evidence="2" key="1">
    <citation type="submission" date="2021-09" db="EMBL/GenBank/DDBJ databases">
        <authorList>
            <person name="Martin H S."/>
        </authorList>
    </citation>
    <scope>NUCLEOTIDE SEQUENCE</scope>
</reference>
<gene>
    <name evidence="2" type="ORF">DCHRY22_LOCUS13784</name>
</gene>
<sequence>MVKLFMLVRLKQATDFEATEFNTTLAKKLKEDLAAIAKPNTPEKIEPFMKDIVEICSNYLAQNAEFNKDKGPAFRLLVKAMHEKGNEQLYDKGKAKRTYSKGATELEKSHGLESDHDDPNLSQEIHSNLSKLVDQQTPPELKTDMTETLDLSSKYLSQCAVDQIERGPAFDILIKELENNGGEDFTPDFDVLATKFAAAYVLKSAPGLSGVKPDPKTAPLFAEELHKAVATVTPKGLANDMQEVIERCANYLSAFVRDRDKAVQSLIKMMKENPTKELAKRENYSMNYGKGAEEIEAAPMLIPFTPIKDIADEAKVKLHKDMEANTPSDMKLPMKAVIQDASKYLSQPTAIRSGVAGDRYPLNFLSAAMKSLGSRPLSKYKAYGQTYNDGGEILKYVGPLEYDPKADDLKYQIASEMQRGVPTRVAPTITPNISNTMDDASKHLAKVAYEKGEALQHLVNLMKEEGEAPLGQIQGYKQTYNDGARRIENAPTLANDKVDKGVYESVRGKLTNLTEKKPDPVLAKQMPGEQEKRQVLADLMARKENQILGKEGLYKITYTEGGEEILKAPTGDIKAKNETTKQQLLQKVKSVIPDRKLQDVLKQPANEGSAHLSNLIPGRAAAMQVLHDGMKQDKDADFLTVGKFSKTNGQTADMLASAEYFGGQNPSAILVDKAQDSMRKISTEKASGIAKEYLPGGLDAKGLADWKKSGRKASGETDEERRRREEEENAKNMEEFDPEHEAALEVLHRQLKARGGEIFYKQPHAELTHTQASDWLSIKPPMKVDKSVREAADTARLHKKFERKLNVLVSKHTPDEMYDAMQGYKALVQIALISEMQKRGNEILVEVEGAAETFFFAAQRLKKAKSLEEKEPCSQVSYTLTKKLEDMIRCRSMARKLTSAMKDHIKDASDYLSACVTKPDQEIEAYVSLLNEMETAGESLLIDGNIPKTYKDAARYLRQLTSYEDQIGLSNSSLQSTTEGKLKTLMSNDTTNKSVMNSVISDSARLLVSYIMLQVIKTEALKVLIENMDKAGSNVLLRHGTLRKTYSDGADLLRPKNTDEINVPSADPVVARKIQIKLRNLMYSCTPDKYKEYMDDVIEDATMYLAVHFLQPQLIKVCKCMKNVFVQCELWCDEILRRVARPCCTCSRHVSAQALAELVGLTGGAQPLRISPGSSRAFAPGIEMSITQCPSKRSALQKAQRGPCPAPIKTDECNITTSYLLYATEPTGRQHFNKYIGKLESPTANSFGSNIPSATPPPAAAKVLIQDLQTINRCEDANKMEEDTSTPSYYTPLSNNLESVSTKSETHFWQSPTTMFAKVHTDVDVSDIPSTKPVRESRRLSMSKRGYSSRAPIVTTDEMSDWHAMMVSLMWNVQAWREWIQENIDRAINYESQPNLTPDWLPSWGEPGPVWVVSACGAVPSGAVAAGVYDGEVIWLARSTHRCNVLPAALHPSKHSCVIYADGAVHYYTKYQVMCNANVSWIAWRAETVVEEGSTVGSMGARAVRVAPGVLIGRVHYRGSHLVGAVHAPANRCHVVIFGRPFAFNCYELLVEAQDD</sequence>
<dbReference type="SMART" id="SM00696">
    <property type="entry name" value="DM9"/>
    <property type="match status" value="1"/>
</dbReference>
<dbReference type="InterPro" id="IPR006616">
    <property type="entry name" value="DM9_repeat"/>
</dbReference>
<proteinExistence type="predicted"/>
<keyword evidence="3" id="KW-1185">Reference proteome</keyword>
<evidence type="ECO:0000313" key="3">
    <source>
        <dbReference type="Proteomes" id="UP000789524"/>
    </source>
</evidence>
<comment type="caution">
    <text evidence="2">The sequence shown here is derived from an EMBL/GenBank/DDBJ whole genome shotgun (WGS) entry which is preliminary data.</text>
</comment>
<accession>A0A8J2R3T9</accession>
<organism evidence="2 3">
    <name type="scientific">Danaus chrysippus</name>
    <name type="common">African queen</name>
    <dbReference type="NCBI Taxonomy" id="151541"/>
    <lineage>
        <taxon>Eukaryota</taxon>
        <taxon>Metazoa</taxon>
        <taxon>Ecdysozoa</taxon>
        <taxon>Arthropoda</taxon>
        <taxon>Hexapoda</taxon>
        <taxon>Insecta</taxon>
        <taxon>Pterygota</taxon>
        <taxon>Neoptera</taxon>
        <taxon>Endopterygota</taxon>
        <taxon>Lepidoptera</taxon>
        <taxon>Glossata</taxon>
        <taxon>Ditrysia</taxon>
        <taxon>Papilionoidea</taxon>
        <taxon>Nymphalidae</taxon>
        <taxon>Danainae</taxon>
        <taxon>Danaini</taxon>
        <taxon>Danaina</taxon>
        <taxon>Danaus</taxon>
        <taxon>Anosia</taxon>
    </lineage>
</organism>
<dbReference type="EMBL" id="CAKASE010000080">
    <property type="protein sequence ID" value="CAG9581114.1"/>
    <property type="molecule type" value="Genomic_DNA"/>
</dbReference>
<dbReference type="OrthoDB" id="6777429at2759"/>
<name>A0A8J2R3T9_9NEOP</name>
<evidence type="ECO:0000313" key="2">
    <source>
        <dbReference type="EMBL" id="CAG9581114.1"/>
    </source>
</evidence>
<dbReference type="PANTHER" id="PTHR31649:SF11">
    <property type="entry name" value="PROTEIN UNZIPPED"/>
    <property type="match status" value="1"/>
</dbReference>
<dbReference type="Proteomes" id="UP000789524">
    <property type="component" value="Unassembled WGS sequence"/>
</dbReference>
<protein>
    <submittedName>
        <fullName evidence="2">(African queen) hypothetical protein</fullName>
    </submittedName>
</protein>
<evidence type="ECO:0000256" key="1">
    <source>
        <dbReference type="SAM" id="MobiDB-lite"/>
    </source>
</evidence>